<keyword evidence="1" id="KW-0812">Transmembrane</keyword>
<proteinExistence type="predicted"/>
<keyword evidence="1" id="KW-1133">Transmembrane helix</keyword>
<evidence type="ECO:0000313" key="3">
    <source>
        <dbReference type="Proteomes" id="UP000036850"/>
    </source>
</evidence>
<reference evidence="3" key="1">
    <citation type="submission" date="2015-07" db="EMBL/GenBank/DDBJ databases">
        <title>Draft genome sequence of a Pseudoalteromonas rubra strain, OCN096, isolated from Kaneohe Bay, Oahu, Hawaii.</title>
        <authorList>
            <person name="Beurmann S."/>
            <person name="Ushijima B."/>
            <person name="Belcaid M."/>
            <person name="Callahan S.M."/>
            <person name="Aeby G.S."/>
        </authorList>
    </citation>
    <scope>NUCLEOTIDE SEQUENCE [LARGE SCALE GENOMIC DNA]</scope>
    <source>
        <strain evidence="3">OCN096</strain>
    </source>
</reference>
<sequence>MVGEKMVLKTPHNILLKFYSETGWLGGVVFSAILALILFKSMVNAYYGNQSDRWLLVAVVSTLFHSLFTALFLTPGSLFFATLLFSFVLYRNKALVGEKTASMQFISFNFYLFY</sequence>
<keyword evidence="1" id="KW-0472">Membrane</keyword>
<protein>
    <submittedName>
        <fullName evidence="2">Uncharacterized protein</fullName>
    </submittedName>
</protein>
<evidence type="ECO:0000256" key="1">
    <source>
        <dbReference type="SAM" id="Phobius"/>
    </source>
</evidence>
<evidence type="ECO:0000313" key="2">
    <source>
        <dbReference type="EMBL" id="KNC67485.1"/>
    </source>
</evidence>
<feature type="transmembrane region" description="Helical" evidence="1">
    <location>
        <begin position="67"/>
        <end position="90"/>
    </location>
</feature>
<feature type="transmembrane region" description="Helical" evidence="1">
    <location>
        <begin position="24"/>
        <end position="47"/>
    </location>
</feature>
<gene>
    <name evidence="2" type="ORF">AC626_10400</name>
</gene>
<dbReference type="Proteomes" id="UP000036850">
    <property type="component" value="Unassembled WGS sequence"/>
</dbReference>
<dbReference type="OrthoDB" id="5903780at2"/>
<name>A0A0L0ESX8_9GAMM</name>
<dbReference type="PATRIC" id="fig|43658.6.peg.5921"/>
<dbReference type="AlphaFoldDB" id="A0A0L0ESX8"/>
<comment type="caution">
    <text evidence="2">The sequence shown here is derived from an EMBL/GenBank/DDBJ whole genome shotgun (WGS) entry which is preliminary data.</text>
</comment>
<accession>A0A0L0ESX8</accession>
<organism evidence="2 3">
    <name type="scientific">Pseudoalteromonas rubra</name>
    <dbReference type="NCBI Taxonomy" id="43658"/>
    <lineage>
        <taxon>Bacteria</taxon>
        <taxon>Pseudomonadati</taxon>
        <taxon>Pseudomonadota</taxon>
        <taxon>Gammaproteobacteria</taxon>
        <taxon>Alteromonadales</taxon>
        <taxon>Pseudoalteromonadaceae</taxon>
        <taxon>Pseudoalteromonas</taxon>
    </lineage>
</organism>
<dbReference type="EMBL" id="LFZX01000066">
    <property type="protein sequence ID" value="KNC67485.1"/>
    <property type="molecule type" value="Genomic_DNA"/>
</dbReference>